<feature type="compositionally biased region" description="Basic and acidic residues" evidence="1">
    <location>
        <begin position="359"/>
        <end position="370"/>
    </location>
</feature>
<dbReference type="Proteomes" id="UP000038045">
    <property type="component" value="Unplaced"/>
</dbReference>
<feature type="compositionally biased region" description="Basic and acidic residues" evidence="1">
    <location>
        <begin position="242"/>
        <end position="251"/>
    </location>
</feature>
<feature type="region of interest" description="Disordered" evidence="1">
    <location>
        <begin position="359"/>
        <end position="519"/>
    </location>
</feature>
<dbReference type="AlphaFoldDB" id="A0A0N4ZCV9"/>
<evidence type="ECO:0000313" key="2">
    <source>
        <dbReference type="Proteomes" id="UP000038045"/>
    </source>
</evidence>
<keyword evidence="2" id="KW-1185">Reference proteome</keyword>
<evidence type="ECO:0000256" key="1">
    <source>
        <dbReference type="SAM" id="MobiDB-lite"/>
    </source>
</evidence>
<proteinExistence type="predicted"/>
<reference evidence="3" key="1">
    <citation type="submission" date="2017-02" db="UniProtKB">
        <authorList>
            <consortium name="WormBaseParasite"/>
        </authorList>
    </citation>
    <scope>IDENTIFICATION</scope>
</reference>
<feature type="compositionally biased region" description="Basic and acidic residues" evidence="1">
    <location>
        <begin position="427"/>
        <end position="436"/>
    </location>
</feature>
<sequence>MTDLRRNITFPGRNAPRPARSSIPALIGPDDLDFPAAADRLRRHGLCGRAGAGRASEPRREVAFAARPTWTLRPDLGRGAGAGHADRRLGLFDLDRAADDAGGRAGQRGAPDLARALRRGAAGRGPSSPPHRRDPELGRGRRRPDRRGAGRPVRLHPHPSGPAGAQQGRGLDHRRPVRLFGGGGADDAGHHLLAGDRFAALLQHGADHRVPVRDQVEPADRHSRRSGRIVGRLRGRAPVRRHLPDHADRDGGGGADRPVLGRLSHRRLAGRRAAGRPRPIPAAGAEPDGPGGRGGHGDHADPVRQLPVRRHHERRAAVPARRLLRHGRHQVRDGQEGDSASRIAGYCWCAAADSLPRDRRQFRADRRRAADPPPGRSGRRSGDQSLGYEGPAVFGTEVPGRQDDRAPAQPAGPDRAGRRPPVRRRRDVSEGQDHPRSARGPAPRLRCADGLAGQDEGLGRHPRPLQLRPVRQGRLDPAGTGGPAGRRGRFGPDADGDGPDRHSGRRRRRRLAGGIFAAQ</sequence>
<feature type="region of interest" description="Disordered" evidence="1">
    <location>
        <begin position="119"/>
        <end position="183"/>
    </location>
</feature>
<dbReference type="WBParaSite" id="PTRK_0000536800.1">
    <property type="protein sequence ID" value="PTRK_0000536800.1"/>
    <property type="gene ID" value="PTRK_0000536800"/>
</dbReference>
<accession>A0A0N4ZCV9</accession>
<protein>
    <submittedName>
        <fullName evidence="3">LigA</fullName>
    </submittedName>
</protein>
<name>A0A0N4ZCV9_PARTI</name>
<feature type="region of interest" description="Disordered" evidence="1">
    <location>
        <begin position="236"/>
        <end position="339"/>
    </location>
</feature>
<organism evidence="2 3">
    <name type="scientific">Parastrongyloides trichosuri</name>
    <name type="common">Possum-specific nematode worm</name>
    <dbReference type="NCBI Taxonomy" id="131310"/>
    <lineage>
        <taxon>Eukaryota</taxon>
        <taxon>Metazoa</taxon>
        <taxon>Ecdysozoa</taxon>
        <taxon>Nematoda</taxon>
        <taxon>Chromadorea</taxon>
        <taxon>Rhabditida</taxon>
        <taxon>Tylenchina</taxon>
        <taxon>Panagrolaimomorpha</taxon>
        <taxon>Strongyloidoidea</taxon>
        <taxon>Strongyloididae</taxon>
        <taxon>Parastrongyloides</taxon>
    </lineage>
</organism>
<evidence type="ECO:0000313" key="3">
    <source>
        <dbReference type="WBParaSite" id="PTRK_0000536800.1"/>
    </source>
</evidence>
<feature type="region of interest" description="Disordered" evidence="1">
    <location>
        <begin position="1"/>
        <end position="29"/>
    </location>
</feature>
<feature type="compositionally biased region" description="Basic residues" evidence="1">
    <location>
        <begin position="263"/>
        <end position="275"/>
    </location>
</feature>